<dbReference type="NCBIfam" id="TIGR00080">
    <property type="entry name" value="pimt"/>
    <property type="match status" value="1"/>
</dbReference>
<comment type="function">
    <text evidence="7">Catalyzes the methyl esterification of L-isoaspartyl residues in peptides and proteins that result from spontaneous decomposition of normal L-aspartyl and L-asparaginyl residues. It plays a role in the repair and/or degradation of damaged proteins.</text>
</comment>
<dbReference type="OrthoDB" id="9810066at2"/>
<dbReference type="NCBIfam" id="NF001453">
    <property type="entry name" value="PRK00312.1"/>
    <property type="match status" value="1"/>
</dbReference>
<evidence type="ECO:0000256" key="3">
    <source>
        <dbReference type="ARBA" id="ARBA00022490"/>
    </source>
</evidence>
<dbReference type="GO" id="GO:0030091">
    <property type="term" value="P:protein repair"/>
    <property type="evidence" value="ECO:0007669"/>
    <property type="project" value="UniProtKB-UniRule"/>
</dbReference>
<dbReference type="HAMAP" id="MF_00090">
    <property type="entry name" value="PIMT"/>
    <property type="match status" value="1"/>
</dbReference>
<dbReference type="EC" id="2.1.1.77" evidence="7"/>
<evidence type="ECO:0000256" key="1">
    <source>
        <dbReference type="ARBA" id="ARBA00004496"/>
    </source>
</evidence>
<dbReference type="PROSITE" id="PS01279">
    <property type="entry name" value="PCMT"/>
    <property type="match status" value="1"/>
</dbReference>
<dbReference type="FunFam" id="3.40.50.150:FF:000010">
    <property type="entry name" value="Protein-L-isoaspartate O-methyltransferase"/>
    <property type="match status" value="1"/>
</dbReference>
<keyword evidence="6 7" id="KW-0949">S-adenosyl-L-methionine</keyword>
<dbReference type="PANTHER" id="PTHR11579">
    <property type="entry name" value="PROTEIN-L-ISOASPARTATE O-METHYLTRANSFERASE"/>
    <property type="match status" value="1"/>
</dbReference>
<dbReference type="SUPFAM" id="SSF53335">
    <property type="entry name" value="S-adenosyl-L-methionine-dependent methyltransferases"/>
    <property type="match status" value="1"/>
</dbReference>
<proteinExistence type="inferred from homology"/>
<evidence type="ECO:0000256" key="4">
    <source>
        <dbReference type="ARBA" id="ARBA00022603"/>
    </source>
</evidence>
<dbReference type="GO" id="GO:0005737">
    <property type="term" value="C:cytoplasm"/>
    <property type="evidence" value="ECO:0007669"/>
    <property type="project" value="UniProtKB-SubCell"/>
</dbReference>
<dbReference type="Proteomes" id="UP000199233">
    <property type="component" value="Unassembled WGS sequence"/>
</dbReference>
<comment type="similarity">
    <text evidence="2 7">Belongs to the methyltransferase superfamily. L-isoaspartyl/D-aspartyl protein methyltransferase family.</text>
</comment>
<reference evidence="8 9" key="1">
    <citation type="submission" date="2016-10" db="EMBL/GenBank/DDBJ databases">
        <authorList>
            <person name="de Groot N.N."/>
        </authorList>
    </citation>
    <scope>NUCLEOTIDE SEQUENCE [LARGE SCALE GENOMIC DNA]</scope>
    <source>
        <strain evidence="8 9">DSM 25927</strain>
    </source>
</reference>
<dbReference type="Pfam" id="PF01135">
    <property type="entry name" value="PCMT"/>
    <property type="match status" value="1"/>
</dbReference>
<feature type="active site" evidence="7">
    <location>
        <position position="67"/>
    </location>
</feature>
<keyword evidence="9" id="KW-1185">Reference proteome</keyword>
<dbReference type="AlphaFoldDB" id="A0A1H9AIB9"/>
<keyword evidence="4 7" id="KW-0489">Methyltransferase</keyword>
<dbReference type="STRING" id="489703.SAMN04488038_101410"/>
<dbReference type="EMBL" id="FOFS01000001">
    <property type="protein sequence ID" value="SEP76237.1"/>
    <property type="molecule type" value="Genomic_DNA"/>
</dbReference>
<evidence type="ECO:0000256" key="6">
    <source>
        <dbReference type="ARBA" id="ARBA00022691"/>
    </source>
</evidence>
<keyword evidence="5 7" id="KW-0808">Transferase</keyword>
<evidence type="ECO:0000256" key="5">
    <source>
        <dbReference type="ARBA" id="ARBA00022679"/>
    </source>
</evidence>
<dbReference type="Gene3D" id="3.40.50.150">
    <property type="entry name" value="Vaccinia Virus protein VP39"/>
    <property type="match status" value="1"/>
</dbReference>
<dbReference type="CDD" id="cd02440">
    <property type="entry name" value="AdoMet_MTases"/>
    <property type="match status" value="1"/>
</dbReference>
<dbReference type="PANTHER" id="PTHR11579:SF0">
    <property type="entry name" value="PROTEIN-L-ISOASPARTATE(D-ASPARTATE) O-METHYLTRANSFERASE"/>
    <property type="match status" value="1"/>
</dbReference>
<comment type="subcellular location">
    <subcellularLocation>
        <location evidence="1 7">Cytoplasm</location>
    </subcellularLocation>
</comment>
<accession>A0A1H9AIB9</accession>
<evidence type="ECO:0000256" key="7">
    <source>
        <dbReference type="HAMAP-Rule" id="MF_00090"/>
    </source>
</evidence>
<keyword evidence="3 7" id="KW-0963">Cytoplasm</keyword>
<sequence length="217" mass="23506">MRPRPPAAAPNPGRERLLEEITRSGVSDAAVLAAMAKVPRDFFLDDALKNRAYENNALPIGHAQTISQPAIVAFMSQALTQGRKLARVLEIGTGSGYQTAVLAELVDTVFTVERIKALSEQARQRLSALGYRNVHFGYADGMKGWLPYAPYDGILVTAGAENVPQALLDQLGPNGRLVIPVGPQGRQSLRLIERRGGILREQDLGWVSFVPLLAGKV</sequence>
<protein>
    <recommendedName>
        <fullName evidence="7">Protein-L-isoaspartate O-methyltransferase</fullName>
        <ecNumber evidence="7">2.1.1.77</ecNumber>
    </recommendedName>
    <alternativeName>
        <fullName evidence="7">L-isoaspartyl protein carboxyl methyltransferase</fullName>
    </alternativeName>
    <alternativeName>
        <fullName evidence="7">Protein L-isoaspartyl methyltransferase</fullName>
    </alternativeName>
    <alternativeName>
        <fullName evidence="7">Protein-beta-aspartate methyltransferase</fullName>
        <shortName evidence="7">PIMT</shortName>
    </alternativeName>
</protein>
<organism evidence="8 9">
    <name type="scientific">Solimonas aquatica</name>
    <dbReference type="NCBI Taxonomy" id="489703"/>
    <lineage>
        <taxon>Bacteria</taxon>
        <taxon>Pseudomonadati</taxon>
        <taxon>Pseudomonadota</taxon>
        <taxon>Gammaproteobacteria</taxon>
        <taxon>Nevskiales</taxon>
        <taxon>Nevskiaceae</taxon>
        <taxon>Solimonas</taxon>
    </lineage>
</organism>
<evidence type="ECO:0000256" key="2">
    <source>
        <dbReference type="ARBA" id="ARBA00005369"/>
    </source>
</evidence>
<evidence type="ECO:0000313" key="9">
    <source>
        <dbReference type="Proteomes" id="UP000199233"/>
    </source>
</evidence>
<dbReference type="InterPro" id="IPR000682">
    <property type="entry name" value="PCMT"/>
</dbReference>
<dbReference type="InterPro" id="IPR029063">
    <property type="entry name" value="SAM-dependent_MTases_sf"/>
</dbReference>
<dbReference type="RefSeq" id="WP_093281256.1">
    <property type="nucleotide sequence ID" value="NZ_FOFS01000001.1"/>
</dbReference>
<name>A0A1H9AIB9_9GAMM</name>
<dbReference type="GO" id="GO:0004719">
    <property type="term" value="F:protein-L-isoaspartate (D-aspartate) O-methyltransferase activity"/>
    <property type="evidence" value="ECO:0007669"/>
    <property type="project" value="UniProtKB-UniRule"/>
</dbReference>
<dbReference type="GO" id="GO:0032259">
    <property type="term" value="P:methylation"/>
    <property type="evidence" value="ECO:0007669"/>
    <property type="project" value="UniProtKB-KW"/>
</dbReference>
<comment type="catalytic activity">
    <reaction evidence="7">
        <text>[protein]-L-isoaspartate + S-adenosyl-L-methionine = [protein]-L-isoaspartate alpha-methyl ester + S-adenosyl-L-homocysteine</text>
        <dbReference type="Rhea" id="RHEA:12705"/>
        <dbReference type="Rhea" id="RHEA-COMP:12143"/>
        <dbReference type="Rhea" id="RHEA-COMP:12144"/>
        <dbReference type="ChEBI" id="CHEBI:57856"/>
        <dbReference type="ChEBI" id="CHEBI:59789"/>
        <dbReference type="ChEBI" id="CHEBI:90596"/>
        <dbReference type="ChEBI" id="CHEBI:90598"/>
        <dbReference type="EC" id="2.1.1.77"/>
    </reaction>
</comment>
<evidence type="ECO:0000313" key="8">
    <source>
        <dbReference type="EMBL" id="SEP76237.1"/>
    </source>
</evidence>
<gene>
    <name evidence="7" type="primary">pcm</name>
    <name evidence="8" type="ORF">SAMN04488038_101410</name>
</gene>